<feature type="region of interest" description="Disordered" evidence="1">
    <location>
        <begin position="148"/>
        <end position="189"/>
    </location>
</feature>
<dbReference type="AlphaFoldDB" id="A0A5B0M9N8"/>
<feature type="region of interest" description="Disordered" evidence="1">
    <location>
        <begin position="1"/>
        <end position="60"/>
    </location>
</feature>
<accession>A0A5B0M9N8</accession>
<dbReference type="EMBL" id="VSWC01000158">
    <property type="protein sequence ID" value="KAA1073422.1"/>
    <property type="molecule type" value="Genomic_DNA"/>
</dbReference>
<dbReference type="PANTHER" id="PTHR45023">
    <property type="match status" value="1"/>
</dbReference>
<gene>
    <name evidence="3" type="ORF">PGT21_011594</name>
</gene>
<dbReference type="Pfam" id="PF14303">
    <property type="entry name" value="NAM-associated"/>
    <property type="match status" value="1"/>
</dbReference>
<evidence type="ECO:0000256" key="1">
    <source>
        <dbReference type="SAM" id="MobiDB-lite"/>
    </source>
</evidence>
<dbReference type="Proteomes" id="UP000324748">
    <property type="component" value="Unassembled WGS sequence"/>
</dbReference>
<sequence length="378" mass="42052">MPPKRTNNQAARTNNQTNTPSQQNTQTTQASVPSNQVEPGSDDPNNHKNDPIRSNDQTKDVFWKRVAEDYNKFTGGPHRAEDRLSASCLKFTAIHDRLEKNPASGSSPEDWLNNAKTIYYEQVGKTFSYERPWNLLRHVEKFKSLAGRAKNGAPPSTQNQTSQGAGPASPPDATNATSNAGSKGKDWERPIGAHAAKQQANEEEYKRKKLKLLEASHKESVKRSAEAKRSNDIQADLVAGEQKKIDVNLMFQNPANCPDDISRQFLLAQKQKIFTKWMDPSFDKSATGESSQTPADQSSQAPTDRSTQLAISEPDEQNAGDDEEEQDDEEEYKEYDYNEGDPLPLYGLDASVTCQVLVNLGRSHFDITNSLILDGVRL</sequence>
<feature type="compositionally biased region" description="Acidic residues" evidence="1">
    <location>
        <begin position="313"/>
        <end position="339"/>
    </location>
</feature>
<organism evidence="3 4">
    <name type="scientific">Puccinia graminis f. sp. tritici</name>
    <dbReference type="NCBI Taxonomy" id="56615"/>
    <lineage>
        <taxon>Eukaryota</taxon>
        <taxon>Fungi</taxon>
        <taxon>Dikarya</taxon>
        <taxon>Basidiomycota</taxon>
        <taxon>Pucciniomycotina</taxon>
        <taxon>Pucciniomycetes</taxon>
        <taxon>Pucciniales</taxon>
        <taxon>Pucciniaceae</taxon>
        <taxon>Puccinia</taxon>
    </lineage>
</organism>
<feature type="compositionally biased region" description="Polar residues" evidence="1">
    <location>
        <begin position="154"/>
        <end position="164"/>
    </location>
</feature>
<feature type="compositionally biased region" description="Polar residues" evidence="1">
    <location>
        <begin position="287"/>
        <end position="310"/>
    </location>
</feature>
<evidence type="ECO:0000313" key="3">
    <source>
        <dbReference type="EMBL" id="KAA1073422.1"/>
    </source>
</evidence>
<evidence type="ECO:0000259" key="2">
    <source>
        <dbReference type="Pfam" id="PF14303"/>
    </source>
</evidence>
<name>A0A5B0M9N8_PUCGR</name>
<comment type="caution">
    <text evidence="3">The sequence shown here is derived from an EMBL/GenBank/DDBJ whole genome shotgun (WGS) entry which is preliminary data.</text>
</comment>
<evidence type="ECO:0000313" key="4">
    <source>
        <dbReference type="Proteomes" id="UP000324748"/>
    </source>
</evidence>
<keyword evidence="4" id="KW-1185">Reference proteome</keyword>
<proteinExistence type="predicted"/>
<feature type="compositionally biased region" description="Polar residues" evidence="1">
    <location>
        <begin position="172"/>
        <end position="181"/>
    </location>
</feature>
<feature type="domain" description="No apical meristem-associated C-terminal" evidence="2">
    <location>
        <begin position="125"/>
        <end position="273"/>
    </location>
</feature>
<feature type="compositionally biased region" description="Basic and acidic residues" evidence="1">
    <location>
        <begin position="44"/>
        <end position="60"/>
    </location>
</feature>
<protein>
    <recommendedName>
        <fullName evidence="2">No apical meristem-associated C-terminal domain-containing protein</fullName>
    </recommendedName>
</protein>
<dbReference type="InterPro" id="IPR029466">
    <property type="entry name" value="NAM-associated_C"/>
</dbReference>
<feature type="region of interest" description="Disordered" evidence="1">
    <location>
        <begin position="280"/>
        <end position="340"/>
    </location>
</feature>
<reference evidence="3 4" key="1">
    <citation type="submission" date="2019-05" db="EMBL/GenBank/DDBJ databases">
        <title>Emergence of the Ug99 lineage of the wheat stem rust pathogen through somatic hybridization.</title>
        <authorList>
            <person name="Li F."/>
            <person name="Upadhyaya N.M."/>
            <person name="Sperschneider J."/>
            <person name="Matny O."/>
            <person name="Nguyen-Phuc H."/>
            <person name="Mago R."/>
            <person name="Raley C."/>
            <person name="Miller M.E."/>
            <person name="Silverstein K.A.T."/>
            <person name="Henningsen E."/>
            <person name="Hirsch C.D."/>
            <person name="Visser B."/>
            <person name="Pretorius Z.A."/>
            <person name="Steffenson B.J."/>
            <person name="Schwessinger B."/>
            <person name="Dodds P.N."/>
            <person name="Figueroa M."/>
        </authorList>
    </citation>
    <scope>NUCLEOTIDE SEQUENCE [LARGE SCALE GENOMIC DNA]</scope>
    <source>
        <strain evidence="3">21-0</strain>
    </source>
</reference>
<feature type="compositionally biased region" description="Low complexity" evidence="1">
    <location>
        <begin position="1"/>
        <end position="29"/>
    </location>
</feature>
<dbReference type="OrthoDB" id="1110283at2759"/>
<dbReference type="PANTHER" id="PTHR45023:SF4">
    <property type="entry name" value="GLYCINE-RICH PROTEIN-RELATED"/>
    <property type="match status" value="1"/>
</dbReference>